<evidence type="ECO:0000313" key="2">
    <source>
        <dbReference type="EMBL" id="BAN05307.1"/>
    </source>
</evidence>
<gene>
    <name evidence="2" type="primary">WrslamB3</name>
</gene>
<name>M5AAD6_9LABR</name>
<dbReference type="EMBL" id="AB765414">
    <property type="protein sequence ID" value="BAN05307.1"/>
    <property type="molecule type" value="mRNA"/>
</dbReference>
<accession>M5AAD6</accession>
<reference evidence="2" key="1">
    <citation type="journal article" date="2013" name="FEBS Open Bio">
        <title>In vitro characterization of the RS motif in N-terminal head domain of goldfish germinal vesicle lamin B3 necessary for phosphorylation of the p34cdc2 target serine by SRPK1.</title>
        <authorList>
            <person name="Yamaguchi A."/>
            <person name="Iwatani M."/>
            <person name="Ogawa M."/>
            <person name="Kitano H."/>
            <person name="Matsuyama M."/>
        </authorList>
    </citation>
    <scope>NUCLEOTIDE SEQUENCE</scope>
</reference>
<sequence>MAAITSTPVGPGCRSSRSASRRSTAGPTQSSTSPTCLSRIHEKDELRSLNDRLANYIQMVQEP</sequence>
<feature type="region of interest" description="Disordered" evidence="1">
    <location>
        <begin position="1"/>
        <end position="41"/>
    </location>
</feature>
<evidence type="ECO:0000256" key="1">
    <source>
        <dbReference type="SAM" id="MobiDB-lite"/>
    </source>
</evidence>
<organism evidence="2">
    <name type="scientific">Pseudolabrus sieboldi</name>
    <dbReference type="NCBI Taxonomy" id="98377"/>
    <lineage>
        <taxon>Eukaryota</taxon>
        <taxon>Metazoa</taxon>
        <taxon>Chordata</taxon>
        <taxon>Craniata</taxon>
        <taxon>Vertebrata</taxon>
        <taxon>Euteleostomi</taxon>
        <taxon>Actinopterygii</taxon>
        <taxon>Neopterygii</taxon>
        <taxon>Teleostei</taxon>
        <taxon>Neoteleostei</taxon>
        <taxon>Acanthomorphata</taxon>
        <taxon>Eupercaria</taxon>
        <taxon>Labriformes</taxon>
        <taxon>Labridae</taxon>
        <taxon>Pseudolabrus</taxon>
    </lineage>
</organism>
<protein>
    <submittedName>
        <fullName evidence="2">Lamin B3</fullName>
    </submittedName>
</protein>
<proteinExistence type="evidence at transcript level"/>
<feature type="compositionally biased region" description="Low complexity" evidence="1">
    <location>
        <begin position="14"/>
        <end position="23"/>
    </location>
</feature>
<feature type="non-terminal residue" evidence="2">
    <location>
        <position position="63"/>
    </location>
</feature>
<dbReference type="AlphaFoldDB" id="M5AAD6"/>
<feature type="compositionally biased region" description="Polar residues" evidence="1">
    <location>
        <begin position="25"/>
        <end position="36"/>
    </location>
</feature>